<evidence type="ECO:0000256" key="1">
    <source>
        <dbReference type="SAM" id="Coils"/>
    </source>
</evidence>
<evidence type="ECO:0000313" key="4">
    <source>
        <dbReference type="Proteomes" id="UP000186922"/>
    </source>
</evidence>
<comment type="caution">
    <text evidence="3">The sequence shown here is derived from an EMBL/GenBank/DDBJ whole genome shotgun (WGS) entry which is preliminary data.</text>
</comment>
<dbReference type="Proteomes" id="UP000186922">
    <property type="component" value="Unassembled WGS sequence"/>
</dbReference>
<keyword evidence="4" id="KW-1185">Reference proteome</keyword>
<sequence>MSDLPRFPVGHPAVPRCSEPSHGHRDYSFLCGKLVADGGCGNFFHRGCLSMVIRHGKPCPKCTRIVRNINLCPPVVQGTVDAMDIWTSAATALTGQLTLLHSGLEATRAQYAAVTAEREEVQRQNRRLLREVAALRRGTPYPVEQPPTSDASTSTEASVYANASTSTKQVVMVSSSTSTDGVSGFLLRKALLSCLFRQGVEHLLGIIPVGLGRRRLLCSFLESFHLLEELDELVWNRADGVNVDDAGRTLHRVMAEKRWSRENPAFHQLPCLLWSPSCPRGCLRSSGRLRSTCPYLLVLWNRYSRI</sequence>
<evidence type="ECO:0000313" key="3">
    <source>
        <dbReference type="EMBL" id="GAV09884.1"/>
    </source>
</evidence>
<proteinExistence type="predicted"/>
<feature type="region of interest" description="Disordered" evidence="2">
    <location>
        <begin position="139"/>
        <end position="158"/>
    </location>
</feature>
<protein>
    <submittedName>
        <fullName evidence="3">Uncharacterized protein</fullName>
    </submittedName>
</protein>
<accession>A0A1D1WBV5</accession>
<feature type="coiled-coil region" evidence="1">
    <location>
        <begin position="104"/>
        <end position="138"/>
    </location>
</feature>
<dbReference type="SUPFAM" id="SSF57850">
    <property type="entry name" value="RING/U-box"/>
    <property type="match status" value="1"/>
</dbReference>
<dbReference type="AlphaFoldDB" id="A0A1D1WBV5"/>
<gene>
    <name evidence="3" type="primary">RvY_19353</name>
    <name evidence="3" type="synonym">RvY_19353.1</name>
    <name evidence="3" type="ORF">RvY_19353-1</name>
</gene>
<feature type="compositionally biased region" description="Polar residues" evidence="2">
    <location>
        <begin position="146"/>
        <end position="158"/>
    </location>
</feature>
<name>A0A1D1WBV5_RAMVA</name>
<keyword evidence="1" id="KW-0175">Coiled coil</keyword>
<dbReference type="EMBL" id="BDGG01000041">
    <property type="protein sequence ID" value="GAV09884.1"/>
    <property type="molecule type" value="Genomic_DNA"/>
</dbReference>
<evidence type="ECO:0000256" key="2">
    <source>
        <dbReference type="SAM" id="MobiDB-lite"/>
    </source>
</evidence>
<organism evidence="3 4">
    <name type="scientific">Ramazzottius varieornatus</name>
    <name type="common">Water bear</name>
    <name type="synonym">Tardigrade</name>
    <dbReference type="NCBI Taxonomy" id="947166"/>
    <lineage>
        <taxon>Eukaryota</taxon>
        <taxon>Metazoa</taxon>
        <taxon>Ecdysozoa</taxon>
        <taxon>Tardigrada</taxon>
        <taxon>Eutardigrada</taxon>
        <taxon>Parachela</taxon>
        <taxon>Hypsibioidea</taxon>
        <taxon>Ramazzottiidae</taxon>
        <taxon>Ramazzottius</taxon>
    </lineage>
</organism>
<reference evidence="3 4" key="1">
    <citation type="journal article" date="2016" name="Nat. Commun.">
        <title>Extremotolerant tardigrade genome and improved radiotolerance of human cultured cells by tardigrade-unique protein.</title>
        <authorList>
            <person name="Hashimoto T."/>
            <person name="Horikawa D.D."/>
            <person name="Saito Y."/>
            <person name="Kuwahara H."/>
            <person name="Kozuka-Hata H."/>
            <person name="Shin-I T."/>
            <person name="Minakuchi Y."/>
            <person name="Ohishi K."/>
            <person name="Motoyama A."/>
            <person name="Aizu T."/>
            <person name="Enomoto A."/>
            <person name="Kondo K."/>
            <person name="Tanaka S."/>
            <person name="Hara Y."/>
            <person name="Koshikawa S."/>
            <person name="Sagara H."/>
            <person name="Miura T."/>
            <person name="Yokobori S."/>
            <person name="Miyagawa K."/>
            <person name="Suzuki Y."/>
            <person name="Kubo T."/>
            <person name="Oyama M."/>
            <person name="Kohara Y."/>
            <person name="Fujiyama A."/>
            <person name="Arakawa K."/>
            <person name="Katayama T."/>
            <person name="Toyoda A."/>
            <person name="Kunieda T."/>
        </authorList>
    </citation>
    <scope>NUCLEOTIDE SEQUENCE [LARGE SCALE GENOMIC DNA]</scope>
    <source>
        <strain evidence="3 4">YOKOZUNA-1</strain>
    </source>
</reference>